<dbReference type="Pfam" id="PF01553">
    <property type="entry name" value="Acyltransferase"/>
    <property type="match status" value="1"/>
</dbReference>
<sequence length="380" mass="43464">MSSFEDIRPYRDDEVKVVLSKLLQEDELVSMLLKFRFPKSALWQRKLMKAPIRLWLRYKIRNLNSVFDFQCLVERYMQRMIKTTTDGLSSSGLSKLDLSKPHLFISNHRDIALDPAFVNYILHINGQDTLQIAIGDNLLSKTWIADIMRLNRCFIVKRGADSKREKLANSKQLSAYIANTLGEQGDSVWIAQREGRAKDGIDRTNSALISMLGINRDRESDFSSYIHSLNIVPVSISYEFDPCDVAKAQEMVALRETGSYAKEQDEDIHSIKTGIVGRKGKVHLHFGEVLRGSYDNAKQVAEAIDEQVIHNYRLMDSNWLALSHLDTQAKSEQPELSREKLSESYFKSICQDLPNSVRDQLLQMYANPILQSQRQSGTSL</sequence>
<evidence type="ECO:0000259" key="1">
    <source>
        <dbReference type="Pfam" id="PF01553"/>
    </source>
</evidence>
<dbReference type="PANTHER" id="PTHR30068">
    <property type="entry name" value="URONATE ISOMERASE"/>
    <property type="match status" value="1"/>
</dbReference>
<organism evidence="2 3">
    <name type="scientific">Alginatibacterium sediminis</name>
    <dbReference type="NCBI Taxonomy" id="2164068"/>
    <lineage>
        <taxon>Bacteria</taxon>
        <taxon>Pseudomonadati</taxon>
        <taxon>Pseudomonadota</taxon>
        <taxon>Gammaproteobacteria</taxon>
        <taxon>Alteromonadales</taxon>
        <taxon>Alteromonadaceae</taxon>
        <taxon>Alginatibacterium</taxon>
    </lineage>
</organism>
<dbReference type="AlphaFoldDB" id="A0A420ENP1"/>
<dbReference type="GO" id="GO:0016746">
    <property type="term" value="F:acyltransferase activity"/>
    <property type="evidence" value="ECO:0007669"/>
    <property type="project" value="InterPro"/>
</dbReference>
<gene>
    <name evidence="2" type="ORF">DBZ36_00790</name>
</gene>
<accession>A0A420ENP1</accession>
<dbReference type="GO" id="GO:0019698">
    <property type="term" value="P:D-galacturonate catabolic process"/>
    <property type="evidence" value="ECO:0007669"/>
    <property type="project" value="TreeGrafter"/>
</dbReference>
<dbReference type="SUPFAM" id="SSF69593">
    <property type="entry name" value="Glycerol-3-phosphate (1)-acyltransferase"/>
    <property type="match status" value="1"/>
</dbReference>
<protein>
    <submittedName>
        <fullName evidence="2">Cytochrome C oxidase Cbb3</fullName>
    </submittedName>
</protein>
<keyword evidence="3" id="KW-1185">Reference proteome</keyword>
<reference evidence="2 3" key="1">
    <citation type="submission" date="2018-09" db="EMBL/GenBank/DDBJ databases">
        <authorList>
            <person name="Wang Z."/>
        </authorList>
    </citation>
    <scope>NUCLEOTIDE SEQUENCE [LARGE SCALE GENOMIC DNA]</scope>
    <source>
        <strain evidence="2 3">ALS 81</strain>
    </source>
</reference>
<evidence type="ECO:0000313" key="3">
    <source>
        <dbReference type="Proteomes" id="UP000286482"/>
    </source>
</evidence>
<proteinExistence type="predicted"/>
<dbReference type="GO" id="GO:0042840">
    <property type="term" value="P:D-glucuronate catabolic process"/>
    <property type="evidence" value="ECO:0007669"/>
    <property type="project" value="TreeGrafter"/>
</dbReference>
<dbReference type="PANTHER" id="PTHR30068:SF3">
    <property type="entry name" value="PHOSPHOLIPID_GLYCEROL ACYLTRANSFERASE DOMAIN-CONTAINING PROTEIN"/>
    <property type="match status" value="1"/>
</dbReference>
<dbReference type="InterPro" id="IPR002123">
    <property type="entry name" value="Plipid/glycerol_acylTrfase"/>
</dbReference>
<dbReference type="Proteomes" id="UP000286482">
    <property type="component" value="Unassembled WGS sequence"/>
</dbReference>
<dbReference type="OrthoDB" id="1078132at2"/>
<name>A0A420ENP1_9ALTE</name>
<dbReference type="EMBL" id="RAQO01000001">
    <property type="protein sequence ID" value="RKF22214.1"/>
    <property type="molecule type" value="Genomic_DNA"/>
</dbReference>
<comment type="caution">
    <text evidence="2">The sequence shown here is derived from an EMBL/GenBank/DDBJ whole genome shotgun (WGS) entry which is preliminary data.</text>
</comment>
<feature type="domain" description="Phospholipid/glycerol acyltransferase" evidence="1">
    <location>
        <begin position="92"/>
        <end position="191"/>
    </location>
</feature>
<evidence type="ECO:0000313" key="2">
    <source>
        <dbReference type="EMBL" id="RKF22214.1"/>
    </source>
</evidence>